<accession>A0A4Z0JR99</accession>
<evidence type="ECO:0000313" key="1">
    <source>
        <dbReference type="EMBL" id="TGD24609.1"/>
    </source>
</evidence>
<keyword evidence="2" id="KW-1185">Reference proteome</keyword>
<organism evidence="1 2">
    <name type="scientific">Companilactobacillus suantsaicola</name>
    <dbReference type="NCBI Taxonomy" id="2487723"/>
    <lineage>
        <taxon>Bacteria</taxon>
        <taxon>Bacillati</taxon>
        <taxon>Bacillota</taxon>
        <taxon>Bacilli</taxon>
        <taxon>Lactobacillales</taxon>
        <taxon>Lactobacillaceae</taxon>
        <taxon>Companilactobacillus</taxon>
    </lineage>
</organism>
<proteinExistence type="predicted"/>
<evidence type="ECO:0000313" key="2">
    <source>
        <dbReference type="Proteomes" id="UP000298021"/>
    </source>
</evidence>
<dbReference type="EMBL" id="RKLY01000004">
    <property type="protein sequence ID" value="TGD24609.1"/>
    <property type="molecule type" value="Genomic_DNA"/>
</dbReference>
<dbReference type="Proteomes" id="UP000298021">
    <property type="component" value="Unassembled WGS sequence"/>
</dbReference>
<gene>
    <name evidence="1" type="ORF">EGT49_02340</name>
</gene>
<reference evidence="1 2" key="1">
    <citation type="submission" date="2018-10" db="EMBL/GenBank/DDBJ databases">
        <title>Lactobacillus sp. R7 and Lactobacillus sp. R19 isolated from fermented mustard green product of Taiwan.</title>
        <authorList>
            <person name="Lin S.-T."/>
        </authorList>
    </citation>
    <scope>NUCLEOTIDE SEQUENCE [LARGE SCALE GENOMIC DNA]</scope>
    <source>
        <strain evidence="1 2">BCRC 81127</strain>
    </source>
</reference>
<protein>
    <submittedName>
        <fullName evidence="1">Uncharacterized protein</fullName>
    </submittedName>
</protein>
<dbReference type="AlphaFoldDB" id="A0A4Z0JR99"/>
<name>A0A4Z0JR99_9LACO</name>
<comment type="caution">
    <text evidence="1">The sequence shown here is derived from an EMBL/GenBank/DDBJ whole genome shotgun (WGS) entry which is preliminary data.</text>
</comment>
<sequence>MKYAVLRNKLDFGLERGGPTWSQFQKPEIVFKLDLILSNKLLRIISPLSPNRVCCSGLNNGSIFYLLSILYEWKVYS</sequence>